<comment type="caution">
    <text evidence="3">The sequence shown here is derived from an EMBL/GenBank/DDBJ whole genome shotgun (WGS) entry which is preliminary data.</text>
</comment>
<gene>
    <name evidence="3" type="ORF">H8S34_07590</name>
</gene>
<dbReference type="PROSITE" id="PS51782">
    <property type="entry name" value="LYSM"/>
    <property type="match status" value="1"/>
</dbReference>
<dbReference type="Pfam" id="PF01476">
    <property type="entry name" value="LysM"/>
    <property type="match status" value="1"/>
</dbReference>
<dbReference type="SMART" id="SM00257">
    <property type="entry name" value="LysM"/>
    <property type="match status" value="1"/>
</dbReference>
<organism evidence="3 4">
    <name type="scientific">Pseudoflavonifractor hominis</name>
    <dbReference type="NCBI Taxonomy" id="2763059"/>
    <lineage>
        <taxon>Bacteria</taxon>
        <taxon>Bacillati</taxon>
        <taxon>Bacillota</taxon>
        <taxon>Clostridia</taxon>
        <taxon>Eubacteriales</taxon>
        <taxon>Oscillospiraceae</taxon>
        <taxon>Pseudoflavonifractor</taxon>
    </lineage>
</organism>
<feature type="domain" description="LysM" evidence="2">
    <location>
        <begin position="141"/>
        <end position="186"/>
    </location>
</feature>
<dbReference type="Gene3D" id="3.10.350.10">
    <property type="entry name" value="LysM domain"/>
    <property type="match status" value="1"/>
</dbReference>
<sequence>MRYKEFTWPHNPRTYTIEYQRSMAVNKVPFGRYHLQDLGPTRRVMRGEGEFVGEDAYAQFQKLASVFYREGPGLLVHPVWQCAKAYFVELSLRQEPRRDYVSYTFTFWETFEEENNGITMAGTGSASSSGPGSTNTGTGETWHTVERGESLWSIAQAYGISLTDLITRNPQIKNPNYIRVGEKVRIS</sequence>
<proteinExistence type="predicted"/>
<keyword evidence="4" id="KW-1185">Reference proteome</keyword>
<dbReference type="InterPro" id="IPR009826">
    <property type="entry name" value="DNA_circ_N"/>
</dbReference>
<evidence type="ECO:0000256" key="1">
    <source>
        <dbReference type="SAM" id="MobiDB-lite"/>
    </source>
</evidence>
<evidence type="ECO:0000313" key="3">
    <source>
        <dbReference type="EMBL" id="MBC5730697.1"/>
    </source>
</evidence>
<feature type="region of interest" description="Disordered" evidence="1">
    <location>
        <begin position="122"/>
        <end position="141"/>
    </location>
</feature>
<dbReference type="EMBL" id="JACOPR010000003">
    <property type="protein sequence ID" value="MBC5730697.1"/>
    <property type="molecule type" value="Genomic_DNA"/>
</dbReference>
<dbReference type="CDD" id="cd00118">
    <property type="entry name" value="LysM"/>
    <property type="match status" value="1"/>
</dbReference>
<reference evidence="3 4" key="1">
    <citation type="submission" date="2020-08" db="EMBL/GenBank/DDBJ databases">
        <title>Genome public.</title>
        <authorList>
            <person name="Liu C."/>
            <person name="Sun Q."/>
        </authorList>
    </citation>
    <scope>NUCLEOTIDE SEQUENCE [LARGE SCALE GENOMIC DNA]</scope>
    <source>
        <strain evidence="3 4">New-38</strain>
    </source>
</reference>
<evidence type="ECO:0000259" key="2">
    <source>
        <dbReference type="PROSITE" id="PS51782"/>
    </source>
</evidence>
<protein>
    <submittedName>
        <fullName evidence="3">LysM peptidoglycan-binding domain-containing protein</fullName>
    </submittedName>
</protein>
<name>A0ABR7HTC1_9FIRM</name>
<dbReference type="Pfam" id="PF07157">
    <property type="entry name" value="DNA_circ_N"/>
    <property type="match status" value="1"/>
</dbReference>
<accession>A0ABR7HTC1</accession>
<dbReference type="InterPro" id="IPR036779">
    <property type="entry name" value="LysM_dom_sf"/>
</dbReference>
<dbReference type="InterPro" id="IPR018392">
    <property type="entry name" value="LysM"/>
</dbReference>
<evidence type="ECO:0000313" key="4">
    <source>
        <dbReference type="Proteomes" id="UP000660021"/>
    </source>
</evidence>
<dbReference type="SUPFAM" id="SSF54106">
    <property type="entry name" value="LysM domain"/>
    <property type="match status" value="1"/>
</dbReference>
<dbReference type="Proteomes" id="UP000660021">
    <property type="component" value="Unassembled WGS sequence"/>
</dbReference>